<dbReference type="AlphaFoldDB" id="A0A1I4QHP0"/>
<keyword evidence="3" id="KW-1185">Reference proteome</keyword>
<name>A0A1I4QHP0_9BURK</name>
<evidence type="ECO:0000313" key="3">
    <source>
        <dbReference type="Proteomes" id="UP000199470"/>
    </source>
</evidence>
<gene>
    <name evidence="2" type="ORF">SAMN02982985_03914</name>
</gene>
<reference evidence="2 3" key="1">
    <citation type="submission" date="2016-10" db="EMBL/GenBank/DDBJ databases">
        <authorList>
            <person name="de Groot N.N."/>
        </authorList>
    </citation>
    <scope>NUCLEOTIDE SEQUENCE [LARGE SCALE GENOMIC DNA]</scope>
    <source>
        <strain evidence="2 3">ATCC 43154</strain>
    </source>
</reference>
<dbReference type="EMBL" id="FOTW01000019">
    <property type="protein sequence ID" value="SFM39286.1"/>
    <property type="molecule type" value="Genomic_DNA"/>
</dbReference>
<dbReference type="InterPro" id="IPR011049">
    <property type="entry name" value="Serralysin-like_metalloprot_C"/>
</dbReference>
<protein>
    <recommendedName>
        <fullName evidence="1">DUF4214 domain-containing protein</fullName>
    </recommendedName>
</protein>
<dbReference type="Gene3D" id="2.150.10.10">
    <property type="entry name" value="Serralysin-like metalloprotease, C-terminal"/>
    <property type="match status" value="1"/>
</dbReference>
<dbReference type="STRING" id="758825.SAMN02982985_03914"/>
<feature type="domain" description="DUF4214" evidence="1">
    <location>
        <begin position="198"/>
        <end position="260"/>
    </location>
</feature>
<dbReference type="InterPro" id="IPR025282">
    <property type="entry name" value="DUF4214"/>
</dbReference>
<proteinExistence type="predicted"/>
<evidence type="ECO:0000259" key="1">
    <source>
        <dbReference type="Pfam" id="PF13946"/>
    </source>
</evidence>
<dbReference type="SUPFAM" id="SSF51120">
    <property type="entry name" value="beta-Roll"/>
    <property type="match status" value="1"/>
</dbReference>
<dbReference type="Proteomes" id="UP000199470">
    <property type="component" value="Unassembled WGS sequence"/>
</dbReference>
<dbReference type="Pfam" id="PF13946">
    <property type="entry name" value="DUF4214"/>
    <property type="match status" value="1"/>
</dbReference>
<sequence>MESDPDMTSTDIPVSLAPPAAVADFPVTIDYFLPHPSNAKYVAGTPGNDVLDGGDLPEYFAAGGGYDRINGGGAVDTVELRNSHAVYTLAVGSGAGSEIVSSRAVAGDVVALRNVERLQFTDCTVALNAGGAAEEPLEAAYVALAETLHVAYYGRPAYHGTLEVMAEHLKALHAPLGSTADFLAAAKPGSALGGMLDSLAGSAESAALYRGDSSQFVGAIYQQFLGRAADAGGLAYWSEAIDSGRLNRSVAVLSILEGAERLGGDDAALVHNRVLAAINFNLAQDTAGDYFSYATGNFVELTRAMLGKVDQHTNVLAFEGTVLDTLQKIVDGPHNIAHTQGAVELVGVAQAPWAI</sequence>
<organism evidence="2 3">
    <name type="scientific">Rugamonas rubra</name>
    <dbReference type="NCBI Taxonomy" id="758825"/>
    <lineage>
        <taxon>Bacteria</taxon>
        <taxon>Pseudomonadati</taxon>
        <taxon>Pseudomonadota</taxon>
        <taxon>Betaproteobacteria</taxon>
        <taxon>Burkholderiales</taxon>
        <taxon>Oxalobacteraceae</taxon>
        <taxon>Telluria group</taxon>
        <taxon>Rugamonas</taxon>
    </lineage>
</organism>
<dbReference type="OrthoDB" id="8749115at2"/>
<evidence type="ECO:0000313" key="2">
    <source>
        <dbReference type="EMBL" id="SFM39286.1"/>
    </source>
</evidence>
<accession>A0A1I4QHP0</accession>